<evidence type="ECO:0000259" key="5">
    <source>
        <dbReference type="Pfam" id="PF00182"/>
    </source>
</evidence>
<evidence type="ECO:0000256" key="1">
    <source>
        <dbReference type="ARBA" id="ARBA00022729"/>
    </source>
</evidence>
<feature type="domain" description="Glycoside hydrolase family 19 catalytic" evidence="5">
    <location>
        <begin position="130"/>
        <end position="185"/>
    </location>
</feature>
<keyword evidence="3" id="KW-0119">Carbohydrate metabolism</keyword>
<gene>
    <name evidence="6" type="ORF">QC825_14410</name>
</gene>
<keyword evidence="4" id="KW-0326">Glycosidase</keyword>
<dbReference type="PANTHER" id="PTHR22595">
    <property type="entry name" value="CHITINASE-RELATED"/>
    <property type="match status" value="1"/>
</dbReference>
<evidence type="ECO:0000313" key="6">
    <source>
        <dbReference type="EMBL" id="MDR5897260.1"/>
    </source>
</evidence>
<dbReference type="SUPFAM" id="SSF53955">
    <property type="entry name" value="Lysozyme-like"/>
    <property type="match status" value="1"/>
</dbReference>
<organism evidence="6 7">
    <name type="scientific">Larsenimonas suaedae</name>
    <dbReference type="NCBI Taxonomy" id="1851019"/>
    <lineage>
        <taxon>Bacteria</taxon>
        <taxon>Pseudomonadati</taxon>
        <taxon>Pseudomonadota</taxon>
        <taxon>Gammaproteobacteria</taxon>
        <taxon>Oceanospirillales</taxon>
        <taxon>Halomonadaceae</taxon>
        <taxon>Larsenimonas</taxon>
    </lineage>
</organism>
<dbReference type="GO" id="GO:0016787">
    <property type="term" value="F:hydrolase activity"/>
    <property type="evidence" value="ECO:0007669"/>
    <property type="project" value="UniProtKB-KW"/>
</dbReference>
<comment type="caution">
    <text evidence="6">The sequence shown here is derived from an EMBL/GenBank/DDBJ whole genome shotgun (WGS) entry which is preliminary data.</text>
</comment>
<reference evidence="6 7" key="1">
    <citation type="submission" date="2023-04" db="EMBL/GenBank/DDBJ databases">
        <title>A long-awaited taxogenomic arrangement of the family Halomonadaceae.</title>
        <authorList>
            <person name="De La Haba R."/>
            <person name="Chuvochina M."/>
            <person name="Wittouck S."/>
            <person name="Arahal D.R."/>
            <person name="Sanchez-Porro C."/>
            <person name="Hugenholtz P."/>
            <person name="Ventosa A."/>
        </authorList>
    </citation>
    <scope>NUCLEOTIDE SEQUENCE [LARGE SCALE GENOMIC DNA]</scope>
    <source>
        <strain evidence="6 7">DSM 22428</strain>
    </source>
</reference>
<evidence type="ECO:0000256" key="4">
    <source>
        <dbReference type="ARBA" id="ARBA00023295"/>
    </source>
</evidence>
<keyword evidence="7" id="KW-1185">Reference proteome</keyword>
<name>A0ABU1GYX4_9GAMM</name>
<dbReference type="PANTHER" id="PTHR22595:SF171">
    <property type="entry name" value="BASIC ENDOCHITINASE B"/>
    <property type="match status" value="1"/>
</dbReference>
<dbReference type="InterPro" id="IPR000726">
    <property type="entry name" value="Glyco_hydro_19_cat"/>
</dbReference>
<dbReference type="Gene3D" id="1.10.530.10">
    <property type="match status" value="1"/>
</dbReference>
<dbReference type="Pfam" id="PF00182">
    <property type="entry name" value="Glyco_hydro_19"/>
    <property type="match status" value="1"/>
</dbReference>
<keyword evidence="2 6" id="KW-0378">Hydrolase</keyword>
<protein>
    <submittedName>
        <fullName evidence="6">Glycoside hydrolase family 19 protein</fullName>
    </submittedName>
</protein>
<evidence type="ECO:0000256" key="2">
    <source>
        <dbReference type="ARBA" id="ARBA00022801"/>
    </source>
</evidence>
<sequence length="221" mass="25069">MNWYDEAVEDEPVIITLDTFEQIAPHCPDPDTWLDVLDRGLSRQGIFDLNEIALFLAQTSHESTDYSRLSEGFNYAEQALLSVFGSHRISAEDARRLGRNDDHPADREGIANHLYGGEWGLTHLGNTESDDGFRYRGRGIIQLTGRDNYTRCARATGLDLVDQPDLLSDEPEAAVEAALWFWAANVWGQDIKTTTRQINPGMVGFDDRVRRYRRIKRLIAA</sequence>
<keyword evidence="1" id="KW-0732">Signal</keyword>
<proteinExistence type="predicted"/>
<dbReference type="Proteomes" id="UP001269375">
    <property type="component" value="Unassembled WGS sequence"/>
</dbReference>
<accession>A0ABU1GYX4</accession>
<evidence type="ECO:0000313" key="7">
    <source>
        <dbReference type="Proteomes" id="UP001269375"/>
    </source>
</evidence>
<dbReference type="InterPro" id="IPR023346">
    <property type="entry name" value="Lysozyme-like_dom_sf"/>
</dbReference>
<dbReference type="EMBL" id="JARWAO010000010">
    <property type="protein sequence ID" value="MDR5897260.1"/>
    <property type="molecule type" value="Genomic_DNA"/>
</dbReference>
<dbReference type="RefSeq" id="WP_251595513.1">
    <property type="nucleotide sequence ID" value="NZ_JAMLJI010000006.1"/>
</dbReference>
<evidence type="ECO:0000256" key="3">
    <source>
        <dbReference type="ARBA" id="ARBA00023277"/>
    </source>
</evidence>